<dbReference type="VEuPathDB" id="FungiDB:C2_06660W_A"/>
<dbReference type="GO" id="GO:0000467">
    <property type="term" value="P:exonucleolytic trimming to generate mature 3'-end of 5.8S rRNA from tricistronic rRNA transcript (SSU-rRNA, 5.8S rRNA, LSU-rRNA)"/>
    <property type="evidence" value="ECO:0007669"/>
    <property type="project" value="UniProtKB-ARBA"/>
</dbReference>
<organism evidence="8 9">
    <name type="scientific">Candida albicans (strain SC5314 / ATCC MYA-2876)</name>
    <name type="common">Yeast</name>
    <dbReference type="NCBI Taxonomy" id="237561"/>
    <lineage>
        <taxon>Eukaryota</taxon>
        <taxon>Fungi</taxon>
        <taxon>Dikarya</taxon>
        <taxon>Ascomycota</taxon>
        <taxon>Saccharomycotina</taxon>
        <taxon>Pichiomycetes</taxon>
        <taxon>Debaryomycetaceae</taxon>
        <taxon>Candida/Lodderomyces clade</taxon>
        <taxon>Candida</taxon>
    </lineage>
</organism>
<evidence type="ECO:0000313" key="8">
    <source>
        <dbReference type="EMBL" id="AOW27667.1"/>
    </source>
</evidence>
<dbReference type="EMBL" id="CP017624">
    <property type="protein sequence ID" value="AOW27667.1"/>
    <property type="molecule type" value="Genomic_DNA"/>
</dbReference>
<evidence type="ECO:0000256" key="4">
    <source>
        <dbReference type="ARBA" id="ARBA00022835"/>
    </source>
</evidence>
<dbReference type="Pfam" id="PF01138">
    <property type="entry name" value="RNase_PH"/>
    <property type="match status" value="1"/>
</dbReference>
<dbReference type="GeneID" id="3648418"/>
<dbReference type="SUPFAM" id="SSF54211">
    <property type="entry name" value="Ribosomal protein S5 domain 2-like"/>
    <property type="match status" value="1"/>
</dbReference>
<dbReference type="Gene3D" id="3.30.230.70">
    <property type="entry name" value="GHMP Kinase, N-terminal domain"/>
    <property type="match status" value="1"/>
</dbReference>
<reference evidence="8 9" key="1">
    <citation type="journal article" date="2004" name="Proc. Natl. Acad. Sci. U.S.A.">
        <title>The diploid genome sequence of Candida albicans.</title>
        <authorList>
            <person name="Jones T."/>
            <person name="Federspiel N.A."/>
            <person name="Chibana H."/>
            <person name="Dungan J."/>
            <person name="Kalman S."/>
            <person name="Magee B.B."/>
            <person name="Newport G."/>
            <person name="Thorstenson Y.R."/>
            <person name="Agabian N."/>
            <person name="Magee P.T."/>
            <person name="Davis R.W."/>
            <person name="Scherer S."/>
        </authorList>
    </citation>
    <scope>NUCLEOTIDE SEQUENCE [LARGE SCALE GENOMIC DNA]</scope>
    <source>
        <strain evidence="9">SC5314 / ATCC MYA-2876</strain>
    </source>
</reference>
<comment type="subcellular location">
    <subcellularLocation>
        <location evidence="1">Nucleus</location>
    </subcellularLocation>
</comment>
<protein>
    <submittedName>
        <fullName evidence="8">Exosome non-catalytic core subunit</fullName>
    </submittedName>
</protein>
<dbReference type="CGD" id="CAL0000179859">
    <property type="gene designation" value="orf19.81"/>
</dbReference>
<dbReference type="GO" id="GO:0071051">
    <property type="term" value="P:poly(A)-dependent snoRNA 3'-end processing"/>
    <property type="evidence" value="ECO:0000318"/>
    <property type="project" value="GO_Central"/>
</dbReference>
<keyword evidence="4" id="KW-0271">Exosome</keyword>
<reference evidence="8 9" key="3">
    <citation type="journal article" date="2013" name="Genome Biol.">
        <title>Assembly of a phased diploid Candida albicans genome facilitates allele-specific measurements and provides a simple model for repeat and indel structure.</title>
        <authorList>
            <person name="Muzzey D."/>
            <person name="Schwartz K."/>
            <person name="Weissman J.S."/>
            <person name="Sherlock G."/>
        </authorList>
    </citation>
    <scope>NUCLEOTIDE SEQUENCE [LARGE SCALE GENOMIC DNA]</scope>
    <source>
        <strain evidence="9">SC5314 / ATCC MYA-2876</strain>
    </source>
</reference>
<dbReference type="GO" id="GO:0003723">
    <property type="term" value="F:RNA binding"/>
    <property type="evidence" value="ECO:0000318"/>
    <property type="project" value="GO_Central"/>
</dbReference>
<dbReference type="STRING" id="237561.A0A1D8PHQ0"/>
<evidence type="ECO:0000256" key="1">
    <source>
        <dbReference type="ARBA" id="ARBA00004123"/>
    </source>
</evidence>
<feature type="domain" description="Exoribonuclease phosphorolytic" evidence="6">
    <location>
        <begin position="7"/>
        <end position="159"/>
    </location>
</feature>
<dbReference type="PANTHER" id="PTHR11953">
    <property type="entry name" value="EXOSOME COMPLEX COMPONENT"/>
    <property type="match status" value="1"/>
</dbReference>
<comment type="similarity">
    <text evidence="2">Belongs to the RNase PH family.</text>
</comment>
<dbReference type="OrthoDB" id="27298at2759"/>
<dbReference type="GO" id="GO:0016075">
    <property type="term" value="P:rRNA catabolic process"/>
    <property type="evidence" value="ECO:0000318"/>
    <property type="project" value="GO_Central"/>
</dbReference>
<reference evidence="8 9" key="2">
    <citation type="journal article" date="2007" name="Genome Biol.">
        <title>Assembly of the Candida albicans genome into sixteen supercontigs aligned on the eight chromosomes.</title>
        <authorList>
            <person name="van het Hoog M."/>
            <person name="Rast T.J."/>
            <person name="Martchenko M."/>
            <person name="Grindle S."/>
            <person name="Dignard D."/>
            <person name="Hogues H."/>
            <person name="Cuomo C."/>
            <person name="Berriman M."/>
            <person name="Scherer S."/>
            <person name="Magee B.B."/>
            <person name="Whiteway M."/>
            <person name="Chibana H."/>
            <person name="Nantel A."/>
            <person name="Magee P.T."/>
        </authorList>
    </citation>
    <scope>GENOME REANNOTATION</scope>
    <source>
        <strain evidence="9">SC5314 / ATCC MYA-2876</strain>
    </source>
</reference>
<evidence type="ECO:0000313" key="9">
    <source>
        <dbReference type="Proteomes" id="UP000000559"/>
    </source>
</evidence>
<evidence type="ECO:0000256" key="3">
    <source>
        <dbReference type="ARBA" id="ARBA00022552"/>
    </source>
</evidence>
<dbReference type="AlphaFoldDB" id="A0A1D8PHQ0"/>
<dbReference type="PANTHER" id="PTHR11953:SF1">
    <property type="entry name" value="EXOSOME COMPLEX COMPONENT RRP46"/>
    <property type="match status" value="1"/>
</dbReference>
<dbReference type="RefSeq" id="XP_709982.1">
    <property type="nucleotide sequence ID" value="XM_704890.1"/>
</dbReference>
<gene>
    <name evidence="8" type="ordered locus">CAALFM_C206660WA</name>
    <name evidence="7" type="ordered locus">orf19.81</name>
</gene>
<dbReference type="KEGG" id="cal:CAALFM_C206660WA"/>
<accession>A0A1D8PHQ0</accession>
<dbReference type="eggNOG" id="KOG1069">
    <property type="taxonomic scope" value="Eukaryota"/>
</dbReference>
<dbReference type="FunCoup" id="A0A1D8PHQ0">
    <property type="interactions" value="283"/>
</dbReference>
<dbReference type="GO" id="GO:0071038">
    <property type="term" value="P:TRAMP-dependent tRNA surveillance pathway"/>
    <property type="evidence" value="ECO:0007669"/>
    <property type="project" value="UniProtKB-ARBA"/>
</dbReference>
<keyword evidence="5" id="KW-0539">Nucleus</keyword>
<keyword evidence="9" id="KW-1185">Reference proteome</keyword>
<dbReference type="FunFam" id="3.30.230.70:FF:000097">
    <property type="entry name" value="Exosome non-catalytic core subunit"/>
    <property type="match status" value="1"/>
</dbReference>
<dbReference type="GO" id="GO:0000176">
    <property type="term" value="C:nuclear exosome (RNase complex)"/>
    <property type="evidence" value="ECO:0000318"/>
    <property type="project" value="GO_Central"/>
</dbReference>
<keyword evidence="3" id="KW-0698">rRNA processing</keyword>
<evidence type="ECO:0000313" key="7">
    <source>
        <dbReference type="CGD" id="CAL0000179859"/>
    </source>
</evidence>
<dbReference type="GO" id="GO:0034475">
    <property type="term" value="P:U4 snRNA 3'-end processing"/>
    <property type="evidence" value="ECO:0000318"/>
    <property type="project" value="GO_Central"/>
</dbReference>
<dbReference type="InterPro" id="IPR050080">
    <property type="entry name" value="RNase_PH"/>
</dbReference>
<dbReference type="InterPro" id="IPR020568">
    <property type="entry name" value="Ribosomal_Su5_D2-typ_SF"/>
</dbReference>
<dbReference type="GO" id="GO:0000177">
    <property type="term" value="C:cytoplasmic exosome (RNase complex)"/>
    <property type="evidence" value="ECO:0000318"/>
    <property type="project" value="GO_Central"/>
</dbReference>
<evidence type="ECO:0000259" key="6">
    <source>
        <dbReference type="Pfam" id="PF01138"/>
    </source>
</evidence>
<dbReference type="InterPro" id="IPR001247">
    <property type="entry name" value="ExoRNase_PH_dom1"/>
</dbReference>
<dbReference type="GO" id="GO:0071028">
    <property type="term" value="P:nuclear mRNA surveillance"/>
    <property type="evidence" value="ECO:0000318"/>
    <property type="project" value="GO_Central"/>
</dbReference>
<evidence type="ECO:0000256" key="5">
    <source>
        <dbReference type="ARBA" id="ARBA00023242"/>
    </source>
</evidence>
<sequence>MSLLSSIGLRTSIIDNADGSAELSIYNNNSNEASSSSSSSDDNSIIKLITSINGPIEPKQRQELPNRASLEINIYPSIGLSTTKEKLLENKLRSILQNNIIINYKYPRQLIQISIQFLISSGSGSSSSSSSNYGSMMMNLLDLNALINCCYFALIDANIAMNYSFASIVIIIDHQGNLLIPIDGNDLHQQQQQEEDYESIHLCCYSIIAKKVDKLLLLESQGDFNESQLFNVLEKSIYKVEKFHNEIHRQFINDKIKNDYIWKQEREDE</sequence>
<name>A0A1D8PHQ0_CANAL</name>
<dbReference type="InterPro" id="IPR027408">
    <property type="entry name" value="PNPase/RNase_PH_dom_sf"/>
</dbReference>
<evidence type="ECO:0000256" key="2">
    <source>
        <dbReference type="ARBA" id="ARBA00006678"/>
    </source>
</evidence>
<dbReference type="InParanoid" id="A0A1D8PHQ0"/>
<dbReference type="GO" id="GO:0005730">
    <property type="term" value="C:nucleolus"/>
    <property type="evidence" value="ECO:0000318"/>
    <property type="project" value="GO_Central"/>
</dbReference>
<proteinExistence type="inferred from homology"/>
<dbReference type="SMR" id="A0A1D8PHQ0"/>
<dbReference type="Proteomes" id="UP000000559">
    <property type="component" value="Chromosome 2"/>
</dbReference>